<evidence type="ECO:0000259" key="2">
    <source>
        <dbReference type="SMART" id="SM00829"/>
    </source>
</evidence>
<proteinExistence type="predicted"/>
<gene>
    <name evidence="3" type="ORF">PG994_007995</name>
</gene>
<dbReference type="InterPro" id="IPR036291">
    <property type="entry name" value="NAD(P)-bd_dom_sf"/>
</dbReference>
<dbReference type="InterPro" id="IPR013149">
    <property type="entry name" value="ADH-like_C"/>
</dbReference>
<dbReference type="Gene3D" id="3.40.50.720">
    <property type="entry name" value="NAD(P)-binding Rossmann-like Domain"/>
    <property type="match status" value="1"/>
</dbReference>
<dbReference type="CDD" id="cd05195">
    <property type="entry name" value="enoyl_red"/>
    <property type="match status" value="1"/>
</dbReference>
<evidence type="ECO:0000256" key="1">
    <source>
        <dbReference type="ARBA" id="ARBA00022679"/>
    </source>
</evidence>
<dbReference type="Gene3D" id="3.90.180.10">
    <property type="entry name" value="Medium-chain alcohol dehydrogenases, catalytic domain"/>
    <property type="match status" value="1"/>
</dbReference>
<organism evidence="3 4">
    <name type="scientific">Apiospora phragmitis</name>
    <dbReference type="NCBI Taxonomy" id="2905665"/>
    <lineage>
        <taxon>Eukaryota</taxon>
        <taxon>Fungi</taxon>
        <taxon>Dikarya</taxon>
        <taxon>Ascomycota</taxon>
        <taxon>Pezizomycotina</taxon>
        <taxon>Sordariomycetes</taxon>
        <taxon>Xylariomycetidae</taxon>
        <taxon>Amphisphaeriales</taxon>
        <taxon>Apiosporaceae</taxon>
        <taxon>Apiospora</taxon>
    </lineage>
</organism>
<dbReference type="SUPFAM" id="SSF51735">
    <property type="entry name" value="NAD(P)-binding Rossmann-fold domains"/>
    <property type="match status" value="1"/>
</dbReference>
<dbReference type="InterPro" id="IPR020843">
    <property type="entry name" value="ER"/>
</dbReference>
<dbReference type="SMART" id="SM00829">
    <property type="entry name" value="PKS_ER"/>
    <property type="match status" value="1"/>
</dbReference>
<dbReference type="GeneID" id="92092467"/>
<dbReference type="EMBL" id="JAQQWL010000008">
    <property type="protein sequence ID" value="KAK8061629.1"/>
    <property type="molecule type" value="Genomic_DNA"/>
</dbReference>
<keyword evidence="4" id="KW-1185">Reference proteome</keyword>
<dbReference type="InterPro" id="IPR050444">
    <property type="entry name" value="Polyketide_Synthase"/>
</dbReference>
<keyword evidence="1" id="KW-0808">Transferase</keyword>
<evidence type="ECO:0000313" key="4">
    <source>
        <dbReference type="Proteomes" id="UP001480595"/>
    </source>
</evidence>
<feature type="domain" description="Enoyl reductase (ER)" evidence="2">
    <location>
        <begin position="2"/>
        <end position="191"/>
    </location>
</feature>
<evidence type="ECO:0000313" key="3">
    <source>
        <dbReference type="EMBL" id="KAK8061629.1"/>
    </source>
</evidence>
<dbReference type="PANTHER" id="PTHR45681">
    <property type="entry name" value="POLYKETIDE SYNTHASE 44-RELATED"/>
    <property type="match status" value="1"/>
</dbReference>
<accession>A0ABR1URT1</accession>
<dbReference type="PANTHER" id="PTHR45681:SF6">
    <property type="entry name" value="POLYKETIDE SYNTHASE 37"/>
    <property type="match status" value="1"/>
</dbReference>
<dbReference type="RefSeq" id="XP_066714891.1">
    <property type="nucleotide sequence ID" value="XM_066859404.1"/>
</dbReference>
<dbReference type="SUPFAM" id="SSF50129">
    <property type="entry name" value="GroES-like"/>
    <property type="match status" value="1"/>
</dbReference>
<reference evidence="3 4" key="1">
    <citation type="submission" date="2023-01" db="EMBL/GenBank/DDBJ databases">
        <title>Analysis of 21 Apiospora genomes using comparative genomics revels a genus with tremendous synthesis potential of carbohydrate active enzymes and secondary metabolites.</title>
        <authorList>
            <person name="Sorensen T."/>
        </authorList>
    </citation>
    <scope>NUCLEOTIDE SEQUENCE [LARGE SCALE GENOMIC DNA]</scope>
    <source>
        <strain evidence="3 4">CBS 135458</strain>
    </source>
</reference>
<sequence>MGLECAGIISRVGSEGAARGFVVGDRVMCLLRQLHFANRAIADWTSVVAMLNEITCDEAASIPSAFFSAYFCLAEVARLKLAQRVLIHDAAEDIGQAAIMIAQHIGGEVFALVENDKKRESIAKGYGIPLDQIFENADSSFSAAVLEATEGRGVDVVLSSRAGPLREAISLVAPQGWFIQLHDDRVGPGPI</sequence>
<dbReference type="Proteomes" id="UP001480595">
    <property type="component" value="Unassembled WGS sequence"/>
</dbReference>
<comment type="caution">
    <text evidence="3">The sequence shown here is derived from an EMBL/GenBank/DDBJ whole genome shotgun (WGS) entry which is preliminary data.</text>
</comment>
<protein>
    <recommendedName>
        <fullName evidence="2">Enoyl reductase (ER) domain-containing protein</fullName>
    </recommendedName>
</protein>
<name>A0ABR1URT1_9PEZI</name>
<dbReference type="Pfam" id="PF00107">
    <property type="entry name" value="ADH_zinc_N"/>
    <property type="match status" value="1"/>
</dbReference>
<dbReference type="InterPro" id="IPR011032">
    <property type="entry name" value="GroES-like_sf"/>
</dbReference>